<protein>
    <submittedName>
        <fullName evidence="1">Uncharacterized protein</fullName>
    </submittedName>
</protein>
<dbReference type="Proteomes" id="UP000245876">
    <property type="component" value="Unassembled WGS sequence"/>
</dbReference>
<evidence type="ECO:0000313" key="1">
    <source>
        <dbReference type="EMBL" id="PWG66761.1"/>
    </source>
</evidence>
<dbReference type="AlphaFoldDB" id="A0A2U2NC83"/>
<keyword evidence="2" id="KW-1185">Reference proteome</keyword>
<comment type="caution">
    <text evidence="1">The sequence shown here is derived from an EMBL/GenBank/DDBJ whole genome shotgun (WGS) entry which is preliminary data.</text>
</comment>
<reference evidence="1 2" key="1">
    <citation type="journal article" date="2018" name="Int. J. Syst. Evol. Microbiol.">
        <title>Bifidobacterium callitrichidarum sp. nov. from the faeces of the emperor tamarin (Saguinus imperator).</title>
        <authorList>
            <person name="Modesto M."/>
            <person name="Michelini S."/>
            <person name="Sansosti M.C."/>
            <person name="De Filippo C."/>
            <person name="Cavalieri D."/>
            <person name="Qvirist L."/>
            <person name="Andlid T."/>
            <person name="Spiezio C."/>
            <person name="Sandri C."/>
            <person name="Pascarelli S."/>
            <person name="Sgorbati B."/>
            <person name="Mattarelli P."/>
        </authorList>
    </citation>
    <scope>NUCLEOTIDE SEQUENCE [LARGE SCALE GENOMIC DNA]</scope>
    <source>
        <strain evidence="1 2">TRI 5</strain>
    </source>
</reference>
<evidence type="ECO:0000313" key="2">
    <source>
        <dbReference type="Proteomes" id="UP000245876"/>
    </source>
</evidence>
<gene>
    <name evidence="1" type="ORF">DF196_02340</name>
</gene>
<organism evidence="1 2">
    <name type="scientific">Bifidobacterium callitrichidarum</name>
    <dbReference type="NCBI Taxonomy" id="2052941"/>
    <lineage>
        <taxon>Bacteria</taxon>
        <taxon>Bacillati</taxon>
        <taxon>Actinomycetota</taxon>
        <taxon>Actinomycetes</taxon>
        <taxon>Bifidobacteriales</taxon>
        <taxon>Bifidobacteriaceae</taxon>
        <taxon>Bifidobacterium</taxon>
    </lineage>
</organism>
<proteinExistence type="predicted"/>
<dbReference type="EMBL" id="QFFM01000003">
    <property type="protein sequence ID" value="PWG66761.1"/>
    <property type="molecule type" value="Genomic_DNA"/>
</dbReference>
<dbReference type="OrthoDB" id="5166595at2"/>
<name>A0A2U2NC83_9BIFI</name>
<dbReference type="RefSeq" id="WP_109056330.1">
    <property type="nucleotide sequence ID" value="NZ_QFFM01000003.1"/>
</dbReference>
<accession>A0A2U2NC83</accession>
<sequence>MNNLEQRHNLIQQAAQLIEQGQGVGYGIDMTDTEQPLREIGVVDDWCRLQMIDGEQVGKPEFILREPGAWSIVPNGERIDWATLKPVREFLAGRTPVLVLMENMAHPYENYEEWEELLDNNTGIRVFSACCGPEAADIIDRGFSGFFY</sequence>